<keyword evidence="1" id="KW-0472">Membrane</keyword>
<feature type="transmembrane region" description="Helical" evidence="1">
    <location>
        <begin position="38"/>
        <end position="62"/>
    </location>
</feature>
<proteinExistence type="predicted"/>
<feature type="non-terminal residue" evidence="2">
    <location>
        <position position="1"/>
    </location>
</feature>
<evidence type="ECO:0000313" key="2">
    <source>
        <dbReference type="EMBL" id="KRY92661.1"/>
    </source>
</evidence>
<dbReference type="AlphaFoldDB" id="A0A0V1G3E0"/>
<protein>
    <submittedName>
        <fullName evidence="2">Uncharacterized protein</fullName>
    </submittedName>
</protein>
<comment type="caution">
    <text evidence="2">The sequence shown here is derived from an EMBL/GenBank/DDBJ whole genome shotgun (WGS) entry which is preliminary data.</text>
</comment>
<gene>
    <name evidence="2" type="ORF">T4D_2760</name>
</gene>
<keyword evidence="3" id="KW-1185">Reference proteome</keyword>
<sequence length="63" mass="7197">LKAASLSFTKVWSIIREIHNEISYQCLVSMPTLNIMIIHTYCVIFCHLFSSPYALGAFIIIYA</sequence>
<dbReference type="EMBL" id="JYDT01000006">
    <property type="protein sequence ID" value="KRY92661.1"/>
    <property type="molecule type" value="Genomic_DNA"/>
</dbReference>
<reference evidence="2 3" key="1">
    <citation type="submission" date="2015-01" db="EMBL/GenBank/DDBJ databases">
        <title>Evolution of Trichinella species and genotypes.</title>
        <authorList>
            <person name="Korhonen P.K."/>
            <person name="Edoardo P."/>
            <person name="Giuseppe L.R."/>
            <person name="Gasser R.B."/>
        </authorList>
    </citation>
    <scope>NUCLEOTIDE SEQUENCE [LARGE SCALE GENOMIC DNA]</scope>
    <source>
        <strain evidence="2">ISS470</strain>
    </source>
</reference>
<evidence type="ECO:0000256" key="1">
    <source>
        <dbReference type="SAM" id="Phobius"/>
    </source>
</evidence>
<keyword evidence="1" id="KW-1133">Transmembrane helix</keyword>
<dbReference type="Proteomes" id="UP000054995">
    <property type="component" value="Unassembled WGS sequence"/>
</dbReference>
<evidence type="ECO:0000313" key="3">
    <source>
        <dbReference type="Proteomes" id="UP000054995"/>
    </source>
</evidence>
<organism evidence="2 3">
    <name type="scientific">Trichinella pseudospiralis</name>
    <name type="common">Parasitic roundworm</name>
    <dbReference type="NCBI Taxonomy" id="6337"/>
    <lineage>
        <taxon>Eukaryota</taxon>
        <taxon>Metazoa</taxon>
        <taxon>Ecdysozoa</taxon>
        <taxon>Nematoda</taxon>
        <taxon>Enoplea</taxon>
        <taxon>Dorylaimia</taxon>
        <taxon>Trichinellida</taxon>
        <taxon>Trichinellidae</taxon>
        <taxon>Trichinella</taxon>
    </lineage>
</organism>
<accession>A0A0V1G3E0</accession>
<name>A0A0V1G3E0_TRIPS</name>
<keyword evidence="1" id="KW-0812">Transmembrane</keyword>